<feature type="transmembrane region" description="Helical" evidence="6">
    <location>
        <begin position="224"/>
        <end position="248"/>
    </location>
</feature>
<comment type="caution">
    <text evidence="8">The sequence shown here is derived from an EMBL/GenBank/DDBJ whole genome shotgun (WGS) entry which is preliminary data.</text>
</comment>
<evidence type="ECO:0000259" key="7">
    <source>
        <dbReference type="SMART" id="SM00849"/>
    </source>
</evidence>
<dbReference type="NCBIfam" id="TIGR00360">
    <property type="entry name" value="ComEC_N-term"/>
    <property type="match status" value="1"/>
</dbReference>
<keyword evidence="3 6" id="KW-0812">Transmembrane</keyword>
<evidence type="ECO:0000256" key="4">
    <source>
        <dbReference type="ARBA" id="ARBA00022989"/>
    </source>
</evidence>
<dbReference type="CDD" id="cd07731">
    <property type="entry name" value="ComA-like_MBL-fold"/>
    <property type="match status" value="1"/>
</dbReference>
<evidence type="ECO:0000256" key="2">
    <source>
        <dbReference type="ARBA" id="ARBA00022475"/>
    </source>
</evidence>
<dbReference type="InterPro" id="IPR035681">
    <property type="entry name" value="ComA-like_MBL"/>
</dbReference>
<gene>
    <name evidence="8" type="ORF">LAS9267_01742</name>
</gene>
<dbReference type="InterPro" id="IPR052159">
    <property type="entry name" value="Competence_DNA_uptake"/>
</dbReference>
<dbReference type="SMART" id="SM00849">
    <property type="entry name" value="Lactamase_B"/>
    <property type="match status" value="1"/>
</dbReference>
<evidence type="ECO:0000256" key="3">
    <source>
        <dbReference type="ARBA" id="ARBA00022692"/>
    </source>
</evidence>
<dbReference type="GO" id="GO:0005886">
    <property type="term" value="C:plasma membrane"/>
    <property type="evidence" value="ECO:0007669"/>
    <property type="project" value="UniProtKB-SubCell"/>
</dbReference>
<dbReference type="PANTHER" id="PTHR30619">
    <property type="entry name" value="DNA INTERNALIZATION/COMPETENCE PROTEIN COMEC/REC2"/>
    <property type="match status" value="1"/>
</dbReference>
<dbReference type="InterPro" id="IPR004477">
    <property type="entry name" value="ComEC_N"/>
</dbReference>
<accession>A0AAE8LWR1</accession>
<feature type="transmembrane region" description="Helical" evidence="6">
    <location>
        <begin position="464"/>
        <end position="482"/>
    </location>
</feature>
<proteinExistence type="predicted"/>
<keyword evidence="5 6" id="KW-0472">Membrane</keyword>
<dbReference type="GO" id="GO:0030420">
    <property type="term" value="P:establishment of competence for transformation"/>
    <property type="evidence" value="ECO:0007669"/>
    <property type="project" value="InterPro"/>
</dbReference>
<dbReference type="InterPro" id="IPR001279">
    <property type="entry name" value="Metallo-B-lactamas"/>
</dbReference>
<dbReference type="Pfam" id="PF00753">
    <property type="entry name" value="Lactamase_B"/>
    <property type="match status" value="1"/>
</dbReference>
<evidence type="ECO:0000256" key="6">
    <source>
        <dbReference type="SAM" id="Phobius"/>
    </source>
</evidence>
<comment type="subcellular location">
    <subcellularLocation>
        <location evidence="1">Cell membrane</location>
        <topology evidence="1">Multi-pass membrane protein</topology>
    </subcellularLocation>
</comment>
<dbReference type="InterPro" id="IPR036866">
    <property type="entry name" value="RibonucZ/Hydroxyglut_hydro"/>
</dbReference>
<keyword evidence="4 6" id="KW-1133">Transmembrane helix</keyword>
<dbReference type="Pfam" id="PF03772">
    <property type="entry name" value="Competence"/>
    <property type="match status" value="1"/>
</dbReference>
<dbReference type="InterPro" id="IPR004797">
    <property type="entry name" value="Competence_ComEC/Rec2"/>
</dbReference>
<evidence type="ECO:0000313" key="8">
    <source>
        <dbReference type="EMBL" id="SPE22718.1"/>
    </source>
</evidence>
<protein>
    <submittedName>
        <fullName evidence="8">ComEC family competence protein</fullName>
    </submittedName>
</protein>
<dbReference type="Proteomes" id="UP000239650">
    <property type="component" value="Unassembled WGS sequence"/>
</dbReference>
<feature type="transmembrane region" description="Helical" evidence="6">
    <location>
        <begin position="6"/>
        <end position="34"/>
    </location>
</feature>
<feature type="transmembrane region" description="Helical" evidence="6">
    <location>
        <begin position="46"/>
        <end position="63"/>
    </location>
</feature>
<sequence>MKNNWIYPVICLISLNSLMLGGQSWLTWSLLLLAFVKLISLRQTQITIMTIGLCLVYGGRFWISYHSMTQPQQPVAQYFKVQPDAIQVAGDSVQLTAIGQQDGQTIKAYYRCQTFAEKRQWQQVRHPVLFYGAKDFERIQGATNQNEFDYARFLAQQKRCFYQLTLAKETTFALRRPSSGLDWLHYWRQTCALYLRKLPTALRFHAQTLLLGLREAQVDHYQVVLGRLGIIHLLSLSGLHVFYLVQVIRWCATYCRIPREWLNCMLFGLLPVYALLVGGTTSISRAIALILCRLLCEQLGIRQSRLDSWSLVLLVNLFWQPYLLHSMGGILSYLMAFALIYIGEGSTFKVAYWLSLLSLPVCLRFNYRWHVLTIMMNALVTPIYLPVVLGLVIVASVMLPVSNLVVNGCEWLLQLIYKGLGLVAQIPHAMITFGKIPLLPLLLIVTVSLLLIDGQAISNQWRKRLKRTLASLYLASFLAIHFNPTGQVVMFDIGQGDSLLIQTPFNRHQLLIDTGGRLALPQAAWQRRAQVSRAEKVTVNYLYSQGVDHIDAVALSHQDADHIGDLNQILKQIRVDRIICAAGLPQNRQFQRQIRPFLATVQIEPYLAGTAFKVGPQKFNVLAPTKPGKGENSDSLVLQAQIGGASWLFTGDLEQEGERAIIERYPQLTVDYLKVGHHGSKTASDPTVIKKLHLKGALISAGRENRYGHPHQETLTTLQAAKVPYWLTAQQGMLIWAYGPGQSEKLQTTIKDSEK</sequence>
<dbReference type="Gene3D" id="3.60.15.10">
    <property type="entry name" value="Ribonuclease Z/Hydroxyacylglutathione hydrolase-like"/>
    <property type="match status" value="1"/>
</dbReference>
<dbReference type="PANTHER" id="PTHR30619:SF1">
    <property type="entry name" value="RECOMBINATION PROTEIN 2"/>
    <property type="match status" value="1"/>
</dbReference>
<feature type="transmembrane region" description="Helical" evidence="6">
    <location>
        <begin position="426"/>
        <end position="452"/>
    </location>
</feature>
<name>A0AAE8LWR1_LATSK</name>
<reference evidence="8 9" key="1">
    <citation type="submission" date="2018-02" db="EMBL/GenBank/DDBJ databases">
        <authorList>
            <person name="Rodrigo-Torres L."/>
            <person name="Arahal R. D."/>
            <person name="Lucena T."/>
        </authorList>
    </citation>
    <scope>NUCLEOTIDE SEQUENCE [LARGE SCALE GENOMIC DNA]</scope>
    <source>
        <strain evidence="8 9">CECT 9267</strain>
    </source>
</reference>
<evidence type="ECO:0000256" key="5">
    <source>
        <dbReference type="ARBA" id="ARBA00023136"/>
    </source>
</evidence>
<dbReference type="NCBIfam" id="TIGR00361">
    <property type="entry name" value="ComEC_Rec2"/>
    <property type="match status" value="1"/>
</dbReference>
<dbReference type="AlphaFoldDB" id="A0AAE8LWR1"/>
<organism evidence="8 9">
    <name type="scientific">Latilactobacillus sakei</name>
    <name type="common">Lactobacillus sakei</name>
    <dbReference type="NCBI Taxonomy" id="1599"/>
    <lineage>
        <taxon>Bacteria</taxon>
        <taxon>Bacillati</taxon>
        <taxon>Bacillota</taxon>
        <taxon>Bacilli</taxon>
        <taxon>Lactobacillales</taxon>
        <taxon>Lactobacillaceae</taxon>
        <taxon>Latilactobacillus</taxon>
    </lineage>
</organism>
<keyword evidence="2" id="KW-1003">Cell membrane</keyword>
<dbReference type="EMBL" id="OKRC01000009">
    <property type="protein sequence ID" value="SPE22718.1"/>
    <property type="molecule type" value="Genomic_DNA"/>
</dbReference>
<evidence type="ECO:0000313" key="9">
    <source>
        <dbReference type="Proteomes" id="UP000239650"/>
    </source>
</evidence>
<dbReference type="SUPFAM" id="SSF56281">
    <property type="entry name" value="Metallo-hydrolase/oxidoreductase"/>
    <property type="match status" value="1"/>
</dbReference>
<evidence type="ECO:0000256" key="1">
    <source>
        <dbReference type="ARBA" id="ARBA00004651"/>
    </source>
</evidence>
<feature type="domain" description="Metallo-beta-lactamase" evidence="7">
    <location>
        <begin position="495"/>
        <end position="703"/>
    </location>
</feature>
<feature type="transmembrane region" description="Helical" evidence="6">
    <location>
        <begin position="379"/>
        <end position="406"/>
    </location>
</feature>
<feature type="transmembrane region" description="Helical" evidence="6">
    <location>
        <begin position="260"/>
        <end position="277"/>
    </location>
</feature>